<evidence type="ECO:0000256" key="2">
    <source>
        <dbReference type="ARBA" id="ARBA00011322"/>
    </source>
</evidence>
<name>A0ABS5CE07_9BACL</name>
<comment type="subunit">
    <text evidence="2">Heterodimer of SbcC and SbcD.</text>
</comment>
<reference evidence="6 7" key="1">
    <citation type="submission" date="2021-04" db="EMBL/GenBank/DDBJ databases">
        <title>Paenibacillus sp. DLE-14 whole genome sequence.</title>
        <authorList>
            <person name="Ham Y.J."/>
        </authorList>
    </citation>
    <scope>NUCLEOTIDE SEQUENCE [LARGE SCALE GENOMIC DNA]</scope>
    <source>
        <strain evidence="6 7">DLE-14</strain>
    </source>
</reference>
<dbReference type="RefSeq" id="WP_210659293.1">
    <property type="nucleotide sequence ID" value="NZ_JAGKSP010000006.1"/>
</dbReference>
<comment type="similarity">
    <text evidence="1">Belongs to the SMC family. SbcC subfamily.</text>
</comment>
<sequence>MHAQASAAHSERNAAVELHNQAQLRMETAQAEQRQAASELLGQLRQLKPVYASLTGLNHELSEWSRSLPQWVERVRREQREQQRLQLASQLAEGLTQGEPCPVCGSCVHPGNHGIAAEDQASAGDTVLAAWELVTQQAQQLQLRLSPLHTKASTALDRLTDTIDSVSNVSPSLDSGSDDSNSIDSDFSSTKMLDKAMPEAAAAAEVAERLTSDDVASAEALAAHQAAFKAIAEMIAMHENWLASAEKGFAGSRGRFTEATRISEQYANDYRTQAALSDRAQVQYEQCAKELKQEQALWLEQFGAALQPSQGDELLQELERRETAALELRSRLERSVSYIEDTTRTQQESANKSQAAQLEFATLSATLAGQQQQLGEKRSQLHSITNGVLAAGLITETEQELSRLRANLKSLTDRHETAQQALSEAAQQRSAAEEAEIAAGTRQKETSAAWQETLAASPFENSEEVTALQPMLVHQPRIKEDIAKYHEAQQQLSAQIELLRDQLQGRSQTEDEWLETVELLEHSRAMNESMLQASAKAERDMDELKAKQERWNGLEAKRLEMEQLCGRLKSLQTVFRGNAFVEYVAEEQLVQVCRAASERLSFLTKRRYALEVDSGGGFVIRDDANGGIRRPVSTLSGGETFLASLALALALSGQIQLRGKYPLQFFFLDEGFGTLDPELLDTVITALEKLHNDTLSVGVISHVPELRARLPRRLIVTPSEPSGRGSRVELETM</sequence>
<evidence type="ECO:0000256" key="1">
    <source>
        <dbReference type="ARBA" id="ARBA00006930"/>
    </source>
</evidence>
<feature type="region of interest" description="Disordered" evidence="5">
    <location>
        <begin position="415"/>
        <end position="446"/>
    </location>
</feature>
<evidence type="ECO:0000313" key="7">
    <source>
        <dbReference type="Proteomes" id="UP000673394"/>
    </source>
</evidence>
<dbReference type="Gene3D" id="3.40.50.300">
    <property type="entry name" value="P-loop containing nucleotide triphosphate hydrolases"/>
    <property type="match status" value="1"/>
</dbReference>
<keyword evidence="7" id="KW-1185">Reference proteome</keyword>
<accession>A0ABS5CE07</accession>
<organism evidence="6 7">
    <name type="scientific">Paenibacillus lignilyticus</name>
    <dbReference type="NCBI Taxonomy" id="1172615"/>
    <lineage>
        <taxon>Bacteria</taxon>
        <taxon>Bacillati</taxon>
        <taxon>Bacillota</taxon>
        <taxon>Bacilli</taxon>
        <taxon>Bacillales</taxon>
        <taxon>Paenibacillaceae</taxon>
        <taxon>Paenibacillus</taxon>
    </lineage>
</organism>
<evidence type="ECO:0000256" key="3">
    <source>
        <dbReference type="ARBA" id="ARBA00013368"/>
    </source>
</evidence>
<dbReference type="InterPro" id="IPR027417">
    <property type="entry name" value="P-loop_NTPase"/>
</dbReference>
<dbReference type="PANTHER" id="PTHR32114:SF2">
    <property type="entry name" value="ABC TRANSPORTER ABCH.3"/>
    <property type="match status" value="1"/>
</dbReference>
<keyword evidence="4" id="KW-0175">Coiled coil</keyword>
<feature type="compositionally biased region" description="Low complexity" evidence="5">
    <location>
        <begin position="418"/>
        <end position="430"/>
    </location>
</feature>
<evidence type="ECO:0000256" key="5">
    <source>
        <dbReference type="SAM" id="MobiDB-lite"/>
    </source>
</evidence>
<gene>
    <name evidence="6" type="ORF">I8J30_15775</name>
</gene>
<dbReference type="SUPFAM" id="SSF52540">
    <property type="entry name" value="P-loop containing nucleoside triphosphate hydrolases"/>
    <property type="match status" value="1"/>
</dbReference>
<dbReference type="Proteomes" id="UP000673394">
    <property type="component" value="Unassembled WGS sequence"/>
</dbReference>
<evidence type="ECO:0000256" key="4">
    <source>
        <dbReference type="SAM" id="Coils"/>
    </source>
</evidence>
<feature type="coiled-coil region" evidence="4">
    <location>
        <begin position="527"/>
        <end position="554"/>
    </location>
</feature>
<proteinExistence type="inferred from homology"/>
<protein>
    <recommendedName>
        <fullName evidence="3">Nuclease SbcCD subunit C</fullName>
    </recommendedName>
</protein>
<feature type="coiled-coil region" evidence="4">
    <location>
        <begin position="12"/>
        <end position="39"/>
    </location>
</feature>
<dbReference type="EMBL" id="JAGKSP010000006">
    <property type="protein sequence ID" value="MBP3964176.1"/>
    <property type="molecule type" value="Genomic_DNA"/>
</dbReference>
<evidence type="ECO:0000313" key="6">
    <source>
        <dbReference type="EMBL" id="MBP3964176.1"/>
    </source>
</evidence>
<dbReference type="PANTHER" id="PTHR32114">
    <property type="entry name" value="ABC TRANSPORTER ABCH.3"/>
    <property type="match status" value="1"/>
</dbReference>
<dbReference type="Pfam" id="PF13558">
    <property type="entry name" value="SbcC_Walker_B"/>
    <property type="match status" value="1"/>
</dbReference>
<comment type="caution">
    <text evidence="6">The sequence shown here is derived from an EMBL/GenBank/DDBJ whole genome shotgun (WGS) entry which is preliminary data.</text>
</comment>